<evidence type="ECO:0000313" key="2">
    <source>
        <dbReference type="Proteomes" id="UP000299102"/>
    </source>
</evidence>
<accession>A0A4C1XJ55</accession>
<gene>
    <name evidence="1" type="ORF">EVAR_35348_1</name>
</gene>
<dbReference type="Proteomes" id="UP000299102">
    <property type="component" value="Unassembled WGS sequence"/>
</dbReference>
<proteinExistence type="predicted"/>
<keyword evidence="2" id="KW-1185">Reference proteome</keyword>
<organism evidence="1 2">
    <name type="scientific">Eumeta variegata</name>
    <name type="common">Bagworm moth</name>
    <name type="synonym">Eumeta japonica</name>
    <dbReference type="NCBI Taxonomy" id="151549"/>
    <lineage>
        <taxon>Eukaryota</taxon>
        <taxon>Metazoa</taxon>
        <taxon>Ecdysozoa</taxon>
        <taxon>Arthropoda</taxon>
        <taxon>Hexapoda</taxon>
        <taxon>Insecta</taxon>
        <taxon>Pterygota</taxon>
        <taxon>Neoptera</taxon>
        <taxon>Endopterygota</taxon>
        <taxon>Lepidoptera</taxon>
        <taxon>Glossata</taxon>
        <taxon>Ditrysia</taxon>
        <taxon>Tineoidea</taxon>
        <taxon>Psychidae</taxon>
        <taxon>Oiketicinae</taxon>
        <taxon>Eumeta</taxon>
    </lineage>
</organism>
<dbReference type="AlphaFoldDB" id="A0A4C1XJ55"/>
<evidence type="ECO:0000313" key="1">
    <source>
        <dbReference type="EMBL" id="GBP63458.1"/>
    </source>
</evidence>
<name>A0A4C1XJ55_EUMVA</name>
<sequence length="162" mass="18758">MGYQFVCQIQRQGSASELVAHHLLGYEGRHLATRLLPPAEALPVIGACGKKSPLNWTNSNWTSTLCLRPEGDRTPEHASCALDLCNKRVHHRAYRFAWALTVPNPDHLREASMRPRPPGVLCYFKRRDRRKYPQQSFDGWRSTTEGFMRNFLHRTEKLWDCL</sequence>
<protein>
    <submittedName>
        <fullName evidence="1">Uncharacterized protein</fullName>
    </submittedName>
</protein>
<reference evidence="1 2" key="1">
    <citation type="journal article" date="2019" name="Commun. Biol.">
        <title>The bagworm genome reveals a unique fibroin gene that provides high tensile strength.</title>
        <authorList>
            <person name="Kono N."/>
            <person name="Nakamura H."/>
            <person name="Ohtoshi R."/>
            <person name="Tomita M."/>
            <person name="Numata K."/>
            <person name="Arakawa K."/>
        </authorList>
    </citation>
    <scope>NUCLEOTIDE SEQUENCE [LARGE SCALE GENOMIC DNA]</scope>
</reference>
<dbReference type="EMBL" id="BGZK01000869">
    <property type="protein sequence ID" value="GBP63458.1"/>
    <property type="molecule type" value="Genomic_DNA"/>
</dbReference>
<comment type="caution">
    <text evidence="1">The sequence shown here is derived from an EMBL/GenBank/DDBJ whole genome shotgun (WGS) entry which is preliminary data.</text>
</comment>